<gene>
    <name evidence="1" type="ORF">EAH69_05660</name>
</gene>
<protein>
    <submittedName>
        <fullName evidence="1">Uncharacterized protein</fullName>
    </submittedName>
</protein>
<keyword evidence="2" id="KW-1185">Reference proteome</keyword>
<dbReference type="Proteomes" id="UP000275348">
    <property type="component" value="Unassembled WGS sequence"/>
</dbReference>
<evidence type="ECO:0000313" key="2">
    <source>
        <dbReference type="Proteomes" id="UP000275348"/>
    </source>
</evidence>
<proteinExistence type="predicted"/>
<dbReference type="AlphaFoldDB" id="A0A3L9MFF8"/>
<organism evidence="1 2">
    <name type="scientific">Faecalibacter macacae</name>
    <dbReference type="NCBI Taxonomy" id="1859289"/>
    <lineage>
        <taxon>Bacteria</taxon>
        <taxon>Pseudomonadati</taxon>
        <taxon>Bacteroidota</taxon>
        <taxon>Flavobacteriia</taxon>
        <taxon>Flavobacteriales</taxon>
        <taxon>Weeksellaceae</taxon>
        <taxon>Faecalibacter</taxon>
    </lineage>
</organism>
<evidence type="ECO:0000313" key="1">
    <source>
        <dbReference type="EMBL" id="RLZ11542.1"/>
    </source>
</evidence>
<accession>A0A3L9MFF8</accession>
<name>A0A3L9MFF8_9FLAO</name>
<sequence>MPSLNSDSILSVNNHLRASFSDQSVLILNALGGIDEVEDIILLKKDSTIKSQMKILQLKSAINSKINIAMTELDAVAAEYDCEGERVAQMAYYVDNINSEKNNRVVYYSIVAGALTSIAGAIITNDNVGNVVDIGGGVLGAGLGFATLNPKGKKVEFIHNRNILGDVWKGKLDSDNFPPFVWYMYSEKKFWGNTDNKSMLEHIKERWLKFNFENDLDAANNSVNFNEGGTYLASDLHNRNLMLNQMQSATRTIHQIINYLLLDLDKFVYEYK</sequence>
<comment type="caution">
    <text evidence="1">The sequence shown here is derived from an EMBL/GenBank/DDBJ whole genome shotgun (WGS) entry which is preliminary data.</text>
</comment>
<reference evidence="1 2" key="1">
    <citation type="submission" date="2018-10" db="EMBL/GenBank/DDBJ databases">
        <authorList>
            <person name="Chen X."/>
        </authorList>
    </citation>
    <scope>NUCLEOTIDE SEQUENCE [LARGE SCALE GENOMIC DNA]</scope>
    <source>
        <strain evidence="1 2">YIM 102668</strain>
    </source>
</reference>
<dbReference type="EMBL" id="RDOJ01000005">
    <property type="protein sequence ID" value="RLZ11542.1"/>
    <property type="molecule type" value="Genomic_DNA"/>
</dbReference>
<dbReference type="OrthoDB" id="836646at2"/>